<dbReference type="GO" id="GO:0008483">
    <property type="term" value="F:transaminase activity"/>
    <property type="evidence" value="ECO:0007669"/>
    <property type="project" value="UniProtKB-KW"/>
</dbReference>
<evidence type="ECO:0000256" key="1">
    <source>
        <dbReference type="ARBA" id="ARBA00001933"/>
    </source>
</evidence>
<dbReference type="EMBL" id="CM032189">
    <property type="protein sequence ID" value="KAG7087453.1"/>
    <property type="molecule type" value="Genomic_DNA"/>
</dbReference>
<dbReference type="OrthoDB" id="691673at2759"/>
<dbReference type="GeneID" id="66082494"/>
<comment type="caution">
    <text evidence="8">The sequence shown here is derived from an EMBL/GenBank/DDBJ whole genome shotgun (WGS) entry which is preliminary data.</text>
</comment>
<accession>A0A9P7UMQ8</accession>
<protein>
    <recommendedName>
        <fullName evidence="7">Aminotransferase class I/classII large domain-containing protein</fullName>
    </recommendedName>
</protein>
<dbReference type="AlphaFoldDB" id="A0A9P7UMQ8"/>
<feature type="region of interest" description="Disordered" evidence="6">
    <location>
        <begin position="70"/>
        <end position="101"/>
    </location>
</feature>
<dbReference type="GO" id="GO:0030170">
    <property type="term" value="F:pyridoxal phosphate binding"/>
    <property type="evidence" value="ECO:0007669"/>
    <property type="project" value="InterPro"/>
</dbReference>
<dbReference type="Pfam" id="PF00155">
    <property type="entry name" value="Aminotran_1_2"/>
    <property type="match status" value="1"/>
</dbReference>
<dbReference type="SUPFAM" id="SSF53383">
    <property type="entry name" value="PLP-dependent transferases"/>
    <property type="match status" value="1"/>
</dbReference>
<evidence type="ECO:0000256" key="6">
    <source>
        <dbReference type="SAM" id="MobiDB-lite"/>
    </source>
</evidence>
<dbReference type="InterPro" id="IPR015424">
    <property type="entry name" value="PyrdxlP-dep_Trfase"/>
</dbReference>
<keyword evidence="5" id="KW-0663">Pyridoxal phosphate</keyword>
<evidence type="ECO:0000256" key="2">
    <source>
        <dbReference type="ARBA" id="ARBA00007441"/>
    </source>
</evidence>
<organism evidence="8 9">
    <name type="scientific">Marasmius oreades</name>
    <name type="common">fairy-ring Marasmius</name>
    <dbReference type="NCBI Taxonomy" id="181124"/>
    <lineage>
        <taxon>Eukaryota</taxon>
        <taxon>Fungi</taxon>
        <taxon>Dikarya</taxon>
        <taxon>Basidiomycota</taxon>
        <taxon>Agaricomycotina</taxon>
        <taxon>Agaricomycetes</taxon>
        <taxon>Agaricomycetidae</taxon>
        <taxon>Agaricales</taxon>
        <taxon>Marasmiineae</taxon>
        <taxon>Marasmiaceae</taxon>
        <taxon>Marasmius</taxon>
    </lineage>
</organism>
<keyword evidence="3" id="KW-0032">Aminotransferase</keyword>
<evidence type="ECO:0000256" key="3">
    <source>
        <dbReference type="ARBA" id="ARBA00022576"/>
    </source>
</evidence>
<dbReference type="RefSeq" id="XP_043003924.1">
    <property type="nucleotide sequence ID" value="XM_043158575.1"/>
</dbReference>
<reference evidence="8" key="1">
    <citation type="journal article" date="2021" name="Genome Biol. Evol.">
        <title>The assembled and annotated genome of the fairy-ring fungus Marasmius oreades.</title>
        <authorList>
            <person name="Hiltunen M."/>
            <person name="Ament-Velasquez S.L."/>
            <person name="Johannesson H."/>
        </authorList>
    </citation>
    <scope>NUCLEOTIDE SEQUENCE</scope>
    <source>
        <strain evidence="8">03SP1</strain>
    </source>
</reference>
<evidence type="ECO:0000313" key="8">
    <source>
        <dbReference type="EMBL" id="KAG7087453.1"/>
    </source>
</evidence>
<comment type="cofactor">
    <cofactor evidence="1">
        <name>pyridoxal 5'-phosphate</name>
        <dbReference type="ChEBI" id="CHEBI:597326"/>
    </cofactor>
</comment>
<keyword evidence="4" id="KW-0808">Transferase</keyword>
<evidence type="ECO:0000256" key="5">
    <source>
        <dbReference type="ARBA" id="ARBA00022898"/>
    </source>
</evidence>
<comment type="similarity">
    <text evidence="2">Belongs to the class-I pyridoxal-phosphate-dependent aminotransferase family.</text>
</comment>
<dbReference type="InterPro" id="IPR050859">
    <property type="entry name" value="Class-I_PLP-dep_aminotransf"/>
</dbReference>
<feature type="compositionally biased region" description="Basic and acidic residues" evidence="6">
    <location>
        <begin position="86"/>
        <end position="97"/>
    </location>
</feature>
<dbReference type="InterPro" id="IPR015421">
    <property type="entry name" value="PyrdxlP-dep_Trfase_major"/>
</dbReference>
<evidence type="ECO:0000259" key="7">
    <source>
        <dbReference type="Pfam" id="PF00155"/>
    </source>
</evidence>
<dbReference type="PANTHER" id="PTHR42790:SF1">
    <property type="entry name" value="AROMATIC AMINO ACID AMINOTRANSFERASE, HYPOTHETICAL (EUROFUNG)"/>
    <property type="match status" value="1"/>
</dbReference>
<name>A0A9P7UMQ8_9AGAR</name>
<dbReference type="KEGG" id="more:E1B28_013419"/>
<dbReference type="PANTHER" id="PTHR42790">
    <property type="entry name" value="AMINOTRANSFERASE"/>
    <property type="match status" value="1"/>
</dbReference>
<sequence length="530" mass="60042">MTSQENLRPKSIDLSHHLNTLSRSRVPSPLKDIIKYMREPGMISLAGGLPHPSLFPYHSLRVDVYTPDTLDGHGQPSDASTGLTLHSEKYGDRDRTGTDISTGLQYTTSKGSERLSSFLQKFTKDVLRPGFTDFEILLNFGNTDAWSKVVSLLCEQGDYILVEEHTYPSSQALWAPMGCRGAPVQMDKDGIIPQALEQVLGGWNEAVKGGKRPRLLYLIPVAQNPTGATLTLERKKAIYDICVKYDVVICEDDPYYFLQLPAYLPPEQRAVRIATEMTPEELLEFLVPTFLHLDWQGRVIRLETFSKTLGPGNRLGYFICNPIFAERLQRASEVMTQAPAGWSQIIVEELLCTWGQEGFLRWVTGLRDSYTVRRDWMCDSLVEFFDVVSAPEGLAADVIAYPKGRISAGKTAPVFSFSYPKGGMFLWIKLDLSQNPVYQRMKANGEANAEQKWADEFWMSMIRAKVLLVPGSYYTPILSNDQRMKQDGAVAYFRLAYSLESREDIHVGIQRMARTFDESWEFRKVHLECQ</sequence>
<dbReference type="Proteomes" id="UP001049176">
    <property type="component" value="Chromosome 9"/>
</dbReference>
<proteinExistence type="inferred from homology"/>
<evidence type="ECO:0000313" key="9">
    <source>
        <dbReference type="Proteomes" id="UP001049176"/>
    </source>
</evidence>
<evidence type="ECO:0000256" key="4">
    <source>
        <dbReference type="ARBA" id="ARBA00022679"/>
    </source>
</evidence>
<dbReference type="Gene3D" id="3.40.640.10">
    <property type="entry name" value="Type I PLP-dependent aspartate aminotransferase-like (Major domain)"/>
    <property type="match status" value="1"/>
</dbReference>
<dbReference type="CDD" id="cd00609">
    <property type="entry name" value="AAT_like"/>
    <property type="match status" value="1"/>
</dbReference>
<gene>
    <name evidence="8" type="ORF">E1B28_013419</name>
</gene>
<dbReference type="InterPro" id="IPR004839">
    <property type="entry name" value="Aminotransferase_I/II_large"/>
</dbReference>
<feature type="domain" description="Aminotransferase class I/classII large" evidence="7">
    <location>
        <begin position="101"/>
        <end position="475"/>
    </location>
</feature>
<dbReference type="GO" id="GO:1901605">
    <property type="term" value="P:alpha-amino acid metabolic process"/>
    <property type="evidence" value="ECO:0007669"/>
    <property type="project" value="TreeGrafter"/>
</dbReference>
<keyword evidence="9" id="KW-1185">Reference proteome</keyword>